<feature type="transmembrane region" description="Helical" evidence="7">
    <location>
        <begin position="337"/>
        <end position="358"/>
    </location>
</feature>
<dbReference type="PANTHER" id="PTHR23501:SF177">
    <property type="entry name" value="MAJOR FACILITATOR SUPERFAMILY (MFS) PROFILE DOMAIN-CONTAINING PROTEIN-RELATED"/>
    <property type="match status" value="1"/>
</dbReference>
<accession>A0ABR3UQR8</accession>
<dbReference type="PROSITE" id="PS50850">
    <property type="entry name" value="MFS"/>
    <property type="match status" value="1"/>
</dbReference>
<dbReference type="Gene3D" id="1.20.1250.20">
    <property type="entry name" value="MFS general substrate transporter like domains"/>
    <property type="match status" value="2"/>
</dbReference>
<dbReference type="SUPFAM" id="SSF103473">
    <property type="entry name" value="MFS general substrate transporter"/>
    <property type="match status" value="2"/>
</dbReference>
<dbReference type="InterPro" id="IPR036259">
    <property type="entry name" value="MFS_trans_sf"/>
</dbReference>
<feature type="transmembrane region" description="Helical" evidence="7">
    <location>
        <begin position="222"/>
        <end position="242"/>
    </location>
</feature>
<keyword evidence="10" id="KW-1185">Reference proteome</keyword>
<evidence type="ECO:0000256" key="2">
    <source>
        <dbReference type="ARBA" id="ARBA00022448"/>
    </source>
</evidence>
<feature type="transmembrane region" description="Helical" evidence="7">
    <location>
        <begin position="133"/>
        <end position="153"/>
    </location>
</feature>
<evidence type="ECO:0000256" key="7">
    <source>
        <dbReference type="SAM" id="Phobius"/>
    </source>
</evidence>
<evidence type="ECO:0000256" key="5">
    <source>
        <dbReference type="ARBA" id="ARBA00023136"/>
    </source>
</evidence>
<keyword evidence="2" id="KW-0813">Transport</keyword>
<dbReference type="RefSeq" id="XP_069309226.1">
    <property type="nucleotide sequence ID" value="XM_069449448.1"/>
</dbReference>
<feature type="compositionally biased region" description="Polar residues" evidence="6">
    <location>
        <begin position="8"/>
        <end position="23"/>
    </location>
</feature>
<evidence type="ECO:0000313" key="10">
    <source>
        <dbReference type="Proteomes" id="UP001578633"/>
    </source>
</evidence>
<feature type="region of interest" description="Disordered" evidence="6">
    <location>
        <begin position="1"/>
        <end position="52"/>
    </location>
</feature>
<feature type="transmembrane region" description="Helical" evidence="7">
    <location>
        <begin position="525"/>
        <end position="552"/>
    </location>
</feature>
<comment type="caution">
    <text evidence="9">The sequence shown here is derived from an EMBL/GenBank/DDBJ whole genome shotgun (WGS) entry which is preliminary data.</text>
</comment>
<feature type="transmembrane region" description="Helical" evidence="7">
    <location>
        <begin position="66"/>
        <end position="91"/>
    </location>
</feature>
<evidence type="ECO:0000256" key="4">
    <source>
        <dbReference type="ARBA" id="ARBA00022989"/>
    </source>
</evidence>
<evidence type="ECO:0000256" key="6">
    <source>
        <dbReference type="SAM" id="MobiDB-lite"/>
    </source>
</evidence>
<feature type="transmembrane region" description="Helical" evidence="7">
    <location>
        <begin position="293"/>
        <end position="316"/>
    </location>
</feature>
<evidence type="ECO:0000313" key="9">
    <source>
        <dbReference type="EMBL" id="KAL1798642.1"/>
    </source>
</evidence>
<feature type="compositionally biased region" description="Basic and acidic residues" evidence="6">
    <location>
        <begin position="29"/>
        <end position="52"/>
    </location>
</feature>
<dbReference type="Proteomes" id="UP001578633">
    <property type="component" value="Chromosome 2"/>
</dbReference>
<dbReference type="PRINTS" id="PR01036">
    <property type="entry name" value="TCRTETB"/>
</dbReference>
<feature type="domain" description="Major facilitator superfamily (MFS) profile" evidence="8">
    <location>
        <begin position="69"/>
        <end position="568"/>
    </location>
</feature>
<dbReference type="CDD" id="cd17502">
    <property type="entry name" value="MFS_Azr1_MDR_like"/>
    <property type="match status" value="1"/>
</dbReference>
<evidence type="ECO:0000256" key="1">
    <source>
        <dbReference type="ARBA" id="ARBA00004141"/>
    </source>
</evidence>
<dbReference type="Pfam" id="PF07690">
    <property type="entry name" value="MFS_1"/>
    <property type="match status" value="1"/>
</dbReference>
<dbReference type="PANTHER" id="PTHR23501">
    <property type="entry name" value="MAJOR FACILITATOR SUPERFAMILY"/>
    <property type="match status" value="1"/>
</dbReference>
<feature type="transmembrane region" description="Helical" evidence="7">
    <location>
        <begin position="191"/>
        <end position="210"/>
    </location>
</feature>
<proteinExistence type="predicted"/>
<feature type="transmembrane region" description="Helical" evidence="7">
    <location>
        <begin position="262"/>
        <end position="281"/>
    </location>
</feature>
<gene>
    <name evidence="9" type="ORF">ACET3X_002679</name>
</gene>
<comment type="subcellular location">
    <subcellularLocation>
        <location evidence="1">Membrane</location>
        <topology evidence="1">Multi-pass membrane protein</topology>
    </subcellularLocation>
</comment>
<feature type="transmembrane region" description="Helical" evidence="7">
    <location>
        <begin position="159"/>
        <end position="184"/>
    </location>
</feature>
<evidence type="ECO:0000256" key="3">
    <source>
        <dbReference type="ARBA" id="ARBA00022692"/>
    </source>
</evidence>
<dbReference type="InterPro" id="IPR011701">
    <property type="entry name" value="MFS"/>
</dbReference>
<feature type="transmembrane region" description="Helical" evidence="7">
    <location>
        <begin position="103"/>
        <end position="121"/>
    </location>
</feature>
<feature type="transmembrane region" description="Helical" evidence="7">
    <location>
        <begin position="370"/>
        <end position="391"/>
    </location>
</feature>
<dbReference type="GeneID" id="96083001"/>
<dbReference type="InterPro" id="IPR020846">
    <property type="entry name" value="MFS_dom"/>
</dbReference>
<sequence length="568" mass="60518">MDSHRTDTSAVPGTATQSASGVTTPDILAEEKEQQQHKQGMEEEVRSAQDDATNKVQEEYPSGMRLVPILIAVLCAVFLTALDQTIIGTAIPKITDEFQGLNMVSWYGSAYFMTFGGFQSASGKFYRYFPLKWSFLGAIFVFEIGSLICAVAQDSTTFVVGRAIAGVGSAAVVTGAFTLAALSAEPKRRPALMGLVGAVYGLSSVVGPLLGGVFSDTVSWRWCFYINLPIGGASAALILFTYKTPPQVVVVKATWKEKFLQMDPLGIVLIMGSIVAYILALENGGQEKPWDSSLVIGLLVGCFVAIIVTFVVWEIYNDERSMLPPRLLRERTLWQPSVFIFFFSSAYLVLLYYLPIYFQSVDNRSAINSGVLNLPLVIAMVIGSIVSGGVVSKTGYAAPFMNAGAILGTVATGLMYTFDIGTGLGKWIGYQAFYGLAIGLGFQMAINTAQANATIEDMSSATATLFFFQTIGGAFSLTAAQSGFVNRMITTLAITAPNVDPQAVIGTGATQLRQRFSAEDLPGIVVAYMAGIKVALAIAIALAGVAVLAAALTPFKKLNMEKVQAGAA</sequence>
<reference evidence="9 10" key="1">
    <citation type="submission" date="2024-09" db="EMBL/GenBank/DDBJ databases">
        <title>T2T genomes of carrot and Alternaria dauci and their utility for understanding host-pathogen interaction during carrot leaf blight disease.</title>
        <authorList>
            <person name="Liu W."/>
            <person name="Xu S."/>
            <person name="Ou C."/>
            <person name="Liu X."/>
            <person name="Zhuang F."/>
            <person name="Deng X.W."/>
        </authorList>
    </citation>
    <scope>NUCLEOTIDE SEQUENCE [LARGE SCALE GENOMIC DNA]</scope>
    <source>
        <strain evidence="9 10">A2016</strain>
    </source>
</reference>
<keyword evidence="5 7" id="KW-0472">Membrane</keyword>
<feature type="transmembrane region" description="Helical" evidence="7">
    <location>
        <begin position="428"/>
        <end position="446"/>
    </location>
</feature>
<keyword evidence="3 7" id="KW-0812">Transmembrane</keyword>
<evidence type="ECO:0000259" key="8">
    <source>
        <dbReference type="PROSITE" id="PS50850"/>
    </source>
</evidence>
<protein>
    <recommendedName>
        <fullName evidence="8">Major facilitator superfamily (MFS) profile domain-containing protein</fullName>
    </recommendedName>
</protein>
<organism evidence="9 10">
    <name type="scientific">Alternaria dauci</name>
    <dbReference type="NCBI Taxonomy" id="48095"/>
    <lineage>
        <taxon>Eukaryota</taxon>
        <taxon>Fungi</taxon>
        <taxon>Dikarya</taxon>
        <taxon>Ascomycota</taxon>
        <taxon>Pezizomycotina</taxon>
        <taxon>Dothideomycetes</taxon>
        <taxon>Pleosporomycetidae</taxon>
        <taxon>Pleosporales</taxon>
        <taxon>Pleosporineae</taxon>
        <taxon>Pleosporaceae</taxon>
        <taxon>Alternaria</taxon>
        <taxon>Alternaria sect. Porri</taxon>
    </lineage>
</organism>
<name>A0ABR3UQR8_9PLEO</name>
<feature type="transmembrane region" description="Helical" evidence="7">
    <location>
        <begin position="398"/>
        <end position="416"/>
    </location>
</feature>
<dbReference type="EMBL" id="JBHGVX010000002">
    <property type="protein sequence ID" value="KAL1798642.1"/>
    <property type="molecule type" value="Genomic_DNA"/>
</dbReference>
<keyword evidence="4 7" id="KW-1133">Transmembrane helix</keyword>
<feature type="transmembrane region" description="Helical" evidence="7">
    <location>
        <begin position="458"/>
        <end position="480"/>
    </location>
</feature>